<name>A0A6A6P1X3_9PEZI</name>
<evidence type="ECO:0000256" key="1">
    <source>
        <dbReference type="SAM" id="MobiDB-lite"/>
    </source>
</evidence>
<accession>A0A6A6P1X3</accession>
<feature type="region of interest" description="Disordered" evidence="1">
    <location>
        <begin position="1"/>
        <end position="27"/>
    </location>
</feature>
<dbReference type="Proteomes" id="UP000799766">
    <property type="component" value="Unassembled WGS sequence"/>
</dbReference>
<proteinExistence type="predicted"/>
<protein>
    <submittedName>
        <fullName evidence="2">Uncharacterized protein</fullName>
    </submittedName>
</protein>
<dbReference type="EMBL" id="MU001679">
    <property type="protein sequence ID" value="KAF2457824.1"/>
    <property type="molecule type" value="Genomic_DNA"/>
</dbReference>
<reference evidence="2" key="1">
    <citation type="journal article" date="2020" name="Stud. Mycol.">
        <title>101 Dothideomycetes genomes: a test case for predicting lifestyles and emergence of pathogens.</title>
        <authorList>
            <person name="Haridas S."/>
            <person name="Albert R."/>
            <person name="Binder M."/>
            <person name="Bloem J."/>
            <person name="Labutti K."/>
            <person name="Salamov A."/>
            <person name="Andreopoulos B."/>
            <person name="Baker S."/>
            <person name="Barry K."/>
            <person name="Bills G."/>
            <person name="Bluhm B."/>
            <person name="Cannon C."/>
            <person name="Castanera R."/>
            <person name="Culley D."/>
            <person name="Daum C."/>
            <person name="Ezra D."/>
            <person name="Gonzalez J."/>
            <person name="Henrissat B."/>
            <person name="Kuo A."/>
            <person name="Liang C."/>
            <person name="Lipzen A."/>
            <person name="Lutzoni F."/>
            <person name="Magnuson J."/>
            <person name="Mondo S."/>
            <person name="Nolan M."/>
            <person name="Ohm R."/>
            <person name="Pangilinan J."/>
            <person name="Park H.-J."/>
            <person name="Ramirez L."/>
            <person name="Alfaro M."/>
            <person name="Sun H."/>
            <person name="Tritt A."/>
            <person name="Yoshinaga Y."/>
            <person name="Zwiers L.-H."/>
            <person name="Turgeon B."/>
            <person name="Goodwin S."/>
            <person name="Spatafora J."/>
            <person name="Crous P."/>
            <person name="Grigoriev I."/>
        </authorList>
    </citation>
    <scope>NUCLEOTIDE SEQUENCE</scope>
    <source>
        <strain evidence="2">ATCC 16933</strain>
    </source>
</reference>
<evidence type="ECO:0000313" key="2">
    <source>
        <dbReference type="EMBL" id="KAF2457824.1"/>
    </source>
</evidence>
<sequence length="53" mass="5843">MLSSNTSDPGRPDKSFRSGLLGSSNYSRVYSPRNIFQPIISLDLLWKVGSLAL</sequence>
<organism evidence="2 3">
    <name type="scientific">Lineolata rhizophorae</name>
    <dbReference type="NCBI Taxonomy" id="578093"/>
    <lineage>
        <taxon>Eukaryota</taxon>
        <taxon>Fungi</taxon>
        <taxon>Dikarya</taxon>
        <taxon>Ascomycota</taxon>
        <taxon>Pezizomycotina</taxon>
        <taxon>Dothideomycetes</taxon>
        <taxon>Dothideomycetes incertae sedis</taxon>
        <taxon>Lineolatales</taxon>
        <taxon>Lineolataceae</taxon>
        <taxon>Lineolata</taxon>
    </lineage>
</organism>
<dbReference type="AlphaFoldDB" id="A0A6A6P1X3"/>
<gene>
    <name evidence="2" type="ORF">BDY21DRAFT_342899</name>
</gene>
<evidence type="ECO:0000313" key="3">
    <source>
        <dbReference type="Proteomes" id="UP000799766"/>
    </source>
</evidence>
<keyword evidence="3" id="KW-1185">Reference proteome</keyword>